<sequence length="599" mass="66274">MLATSNNLNELSGVQKSKRLSFSGFITGLINKPSVPAPSIPVKTTKPHSQSKIHSLDKRITESESNTRRLSLPFFEMIKKNNSAALSAIETRKYKEKVSSSSTFSSLTPSLSSSSSFSSLSSTDYGSSMSAKQPLIPHSESNNTHHLNQHQQHQHQHHPHSSKDIASSKMETDKDIQELITVLKQATCHFTLPDELSAGPAGQIISLLETFEAIHTTGKTETGDANSDSDFAGSGSGYVKDKLRQTVRKVTSKFHTLETNLISVSDEQYADACVPDPSPSLVLATTPVSANIPVPAAKEEETEYMGPFTESLPTDVVVSTVELMRFLSTNLILYPADMICISDLLLSQQNFEYTTESSLLLQQQIIEVVNSFRKLLVRKFDTFASWNYIMNHSIGNSKFATFCQSIKRTSIIHEHDNRKFVDAYKVALIKWNKTAGFPDKRATCATYIDGCAFASFTGSNDMINRKVTVLRITSDDQHKLNEIAAHQSFAASSGGINYDDFDEVYSNFSFDVGDDSGSVDVVDIVDDEDADLSVFHTVNVFKQTETATFDNHSHSNNIHEYPSSARFLKPALTTHDVTSIRMVHQPMNHSKVQSFLSEP</sequence>
<dbReference type="EMBL" id="BSXU01006430">
    <property type="protein sequence ID" value="GMG55874.1"/>
    <property type="molecule type" value="Genomic_DNA"/>
</dbReference>
<evidence type="ECO:0000256" key="1">
    <source>
        <dbReference type="SAM" id="MobiDB-lite"/>
    </source>
</evidence>
<accession>A0A9W7DK87</accession>
<proteinExistence type="predicted"/>
<evidence type="ECO:0000313" key="2">
    <source>
        <dbReference type="EMBL" id="GMG55874.1"/>
    </source>
</evidence>
<feature type="region of interest" description="Disordered" evidence="1">
    <location>
        <begin position="128"/>
        <end position="171"/>
    </location>
</feature>
<protein>
    <submittedName>
        <fullName evidence="2">Unnamed protein product</fullName>
    </submittedName>
</protein>
<comment type="caution">
    <text evidence="2">The sequence shown here is derived from an EMBL/GenBank/DDBJ whole genome shotgun (WGS) entry which is preliminary data.</text>
</comment>
<keyword evidence="3" id="KW-1185">Reference proteome</keyword>
<gene>
    <name evidence="2" type="ORF">Amon01_000794300</name>
</gene>
<reference evidence="2" key="1">
    <citation type="submission" date="2023-04" db="EMBL/GenBank/DDBJ databases">
        <title>Ambrosiozyma monospora NBRC 1965.</title>
        <authorList>
            <person name="Ichikawa N."/>
            <person name="Sato H."/>
            <person name="Tonouchi N."/>
        </authorList>
    </citation>
    <scope>NUCLEOTIDE SEQUENCE</scope>
    <source>
        <strain evidence="2">NBRC 1965</strain>
    </source>
</reference>
<dbReference type="AlphaFoldDB" id="A0A9W7DK87"/>
<name>A0A9W7DK87_AMBMO</name>
<evidence type="ECO:0000313" key="3">
    <source>
        <dbReference type="Proteomes" id="UP001165063"/>
    </source>
</evidence>
<dbReference type="Proteomes" id="UP001165063">
    <property type="component" value="Unassembled WGS sequence"/>
</dbReference>
<organism evidence="2 3">
    <name type="scientific">Ambrosiozyma monospora</name>
    <name type="common">Yeast</name>
    <name type="synonym">Endomycopsis monosporus</name>
    <dbReference type="NCBI Taxonomy" id="43982"/>
    <lineage>
        <taxon>Eukaryota</taxon>
        <taxon>Fungi</taxon>
        <taxon>Dikarya</taxon>
        <taxon>Ascomycota</taxon>
        <taxon>Saccharomycotina</taxon>
        <taxon>Pichiomycetes</taxon>
        <taxon>Pichiales</taxon>
        <taxon>Pichiaceae</taxon>
        <taxon>Ambrosiozyma</taxon>
    </lineage>
</organism>